<name>A0A512HAP0_9PROT</name>
<comment type="caution">
    <text evidence="1">The sequence shown here is derived from an EMBL/GenBank/DDBJ whole genome shotgun (WGS) entry which is preliminary data.</text>
</comment>
<dbReference type="EMBL" id="BJZO01000083">
    <property type="protein sequence ID" value="GEO82498.1"/>
    <property type="molecule type" value="Genomic_DNA"/>
</dbReference>
<organism evidence="1 2">
    <name type="scientific">Pararhodospirillum oryzae</name>
    <dbReference type="NCBI Taxonomy" id="478448"/>
    <lineage>
        <taxon>Bacteria</taxon>
        <taxon>Pseudomonadati</taxon>
        <taxon>Pseudomonadota</taxon>
        <taxon>Alphaproteobacteria</taxon>
        <taxon>Rhodospirillales</taxon>
        <taxon>Rhodospirillaceae</taxon>
        <taxon>Pararhodospirillum</taxon>
    </lineage>
</organism>
<sequence>MITAREDIVVCARPPRKTRASGPCAARQWFFPRWTWSFPGMELFRALASGEDAGTPGGVPRENQNKTAVYSARFSPPIHTKGGDAHPGNALYLEFMTNNNGQAVGTGKGMP</sequence>
<protein>
    <submittedName>
        <fullName evidence="1">Uncharacterized protein</fullName>
    </submittedName>
</protein>
<keyword evidence="2" id="KW-1185">Reference proteome</keyword>
<gene>
    <name evidence="1" type="ORF">ROR02_26290</name>
</gene>
<accession>A0A512HAP0</accession>
<dbReference type="AlphaFoldDB" id="A0A512HAP0"/>
<proteinExistence type="predicted"/>
<evidence type="ECO:0000313" key="2">
    <source>
        <dbReference type="Proteomes" id="UP000321567"/>
    </source>
</evidence>
<dbReference type="Proteomes" id="UP000321567">
    <property type="component" value="Unassembled WGS sequence"/>
</dbReference>
<reference evidence="1 2" key="1">
    <citation type="submission" date="2019-07" db="EMBL/GenBank/DDBJ databases">
        <title>Whole genome shotgun sequence of Rhodospirillum oryzae NBRC 107573.</title>
        <authorList>
            <person name="Hosoyama A."/>
            <person name="Uohara A."/>
            <person name="Ohji S."/>
            <person name="Ichikawa N."/>
        </authorList>
    </citation>
    <scope>NUCLEOTIDE SEQUENCE [LARGE SCALE GENOMIC DNA]</scope>
    <source>
        <strain evidence="1 2">NBRC 107573</strain>
    </source>
</reference>
<evidence type="ECO:0000313" key="1">
    <source>
        <dbReference type="EMBL" id="GEO82498.1"/>
    </source>
</evidence>